<feature type="domain" description="Wall-associated receptor kinase galacturonan-binding" evidence="8">
    <location>
        <begin position="287"/>
        <end position="356"/>
    </location>
</feature>
<comment type="catalytic activity">
    <reaction evidence="5">
        <text>L-threonyl-[protein] + ATP = O-phospho-L-threonyl-[protein] + ADP + H(+)</text>
        <dbReference type="Rhea" id="RHEA:46608"/>
        <dbReference type="Rhea" id="RHEA-COMP:11060"/>
        <dbReference type="Rhea" id="RHEA-COMP:11605"/>
        <dbReference type="ChEBI" id="CHEBI:15378"/>
        <dbReference type="ChEBI" id="CHEBI:30013"/>
        <dbReference type="ChEBI" id="CHEBI:30616"/>
        <dbReference type="ChEBI" id="CHEBI:61977"/>
        <dbReference type="ChEBI" id="CHEBI:456216"/>
        <dbReference type="EC" id="2.7.11.1"/>
    </reaction>
</comment>
<sequence length="522" mass="57571">MKSRFPFLLHNSLYFILIFFSQFPFVFTDDNRTEWFTNCTNLFSCGGINTGDFPFWGGNRPRECGHPGMKLDCDNDTPVIEIMSVKYRVLEINPDSQILRIIRQDFGPTDLCPDKFINTTLDYNIFEYSPGYLNVTVQYGCPLLYIQIPSMLTCTVNGTTYQNGYVVPGAQGPGSCQASVFFPIRSTSFGVMQEMPNIGQLIDRGFELRWKLDGTGCKECKNSRGSCGYDLKSGQFTCLCPSGESSGSSECSRSNVSISGGDQYRSESLSTLNSDFVSSSPELYQKCPNSFSCGDITEIGYPFRVKDDPEYCGYPGLELRCYQSKNDGPVTRIEINNMAYRVLDINPQSQIMRIAREDVMEANCPTELVNTTLDYALFDYATPANYTNLTFLYGCPMSNLGLNPFTPCGNNGAGSVYVLPAGTVGPARCNSSVIYPVAQTGDGGSFNYTGLDQILRRGFDVRWKVDSRICGECSASNGKCGYNFVTNQTNCYCPNPPNVEAVACSVSSTSPSSRGNPTILTL</sequence>
<keyword evidence="7" id="KW-1133">Transmembrane helix</keyword>
<feature type="domain" description="Wall-associated receptor kinase C-terminal" evidence="9">
    <location>
        <begin position="171"/>
        <end position="242"/>
    </location>
</feature>
<dbReference type="AlphaFoldDB" id="A0AAV1DS04"/>
<comment type="subcellular location">
    <subcellularLocation>
        <location evidence="1">Membrane</location>
        <topology evidence="1">Single-pass membrane protein</topology>
    </subcellularLocation>
</comment>
<evidence type="ECO:0000259" key="9">
    <source>
        <dbReference type="Pfam" id="PF14380"/>
    </source>
</evidence>
<dbReference type="PANTHER" id="PTHR33138:SF87">
    <property type="entry name" value="WALL-ASSOCIATED RECEPTOR KINASE, GALACTURONAN-BINDING DOMAIN-CONTAINING PROTEIN"/>
    <property type="match status" value="1"/>
</dbReference>
<feature type="domain" description="Wall-associated receptor kinase C-terminal" evidence="9">
    <location>
        <begin position="427"/>
        <end position="495"/>
    </location>
</feature>
<evidence type="ECO:0000313" key="11">
    <source>
        <dbReference type="Proteomes" id="UP001161247"/>
    </source>
</evidence>
<proteinExistence type="predicted"/>
<keyword evidence="7" id="KW-0472">Membrane</keyword>
<evidence type="ECO:0000256" key="1">
    <source>
        <dbReference type="ARBA" id="ARBA00004167"/>
    </source>
</evidence>
<comment type="catalytic activity">
    <reaction evidence="6">
        <text>L-seryl-[protein] + ATP = O-phospho-L-seryl-[protein] + ADP + H(+)</text>
        <dbReference type="Rhea" id="RHEA:17989"/>
        <dbReference type="Rhea" id="RHEA-COMP:9863"/>
        <dbReference type="Rhea" id="RHEA-COMP:11604"/>
        <dbReference type="ChEBI" id="CHEBI:15378"/>
        <dbReference type="ChEBI" id="CHEBI:29999"/>
        <dbReference type="ChEBI" id="CHEBI:30616"/>
        <dbReference type="ChEBI" id="CHEBI:83421"/>
        <dbReference type="ChEBI" id="CHEBI:456216"/>
        <dbReference type="EC" id="2.7.11.1"/>
    </reaction>
</comment>
<evidence type="ECO:0000259" key="8">
    <source>
        <dbReference type="Pfam" id="PF13947"/>
    </source>
</evidence>
<feature type="transmembrane region" description="Helical" evidence="7">
    <location>
        <begin position="7"/>
        <end position="27"/>
    </location>
</feature>
<dbReference type="PANTHER" id="PTHR33138">
    <property type="entry name" value="OS01G0690200 PROTEIN"/>
    <property type="match status" value="1"/>
</dbReference>
<dbReference type="Proteomes" id="UP001161247">
    <property type="component" value="Chromosome 6"/>
</dbReference>
<dbReference type="EMBL" id="OX459123">
    <property type="protein sequence ID" value="CAI9110651.1"/>
    <property type="molecule type" value="Genomic_DNA"/>
</dbReference>
<dbReference type="Pfam" id="PF14380">
    <property type="entry name" value="WAK_assoc"/>
    <property type="match status" value="2"/>
</dbReference>
<name>A0AAV1DS04_OLDCO</name>
<evidence type="ECO:0000256" key="7">
    <source>
        <dbReference type="SAM" id="Phobius"/>
    </source>
</evidence>
<evidence type="ECO:0000256" key="4">
    <source>
        <dbReference type="ARBA" id="ARBA00023180"/>
    </source>
</evidence>
<dbReference type="GO" id="GO:0004674">
    <property type="term" value="F:protein serine/threonine kinase activity"/>
    <property type="evidence" value="ECO:0007669"/>
    <property type="project" value="UniProtKB-EC"/>
</dbReference>
<keyword evidence="7" id="KW-0812">Transmembrane</keyword>
<dbReference type="InterPro" id="IPR032872">
    <property type="entry name" value="WAK_assoc_C"/>
</dbReference>
<dbReference type="Pfam" id="PF13947">
    <property type="entry name" value="GUB_WAK_bind"/>
    <property type="match status" value="2"/>
</dbReference>
<keyword evidence="11" id="KW-1185">Reference proteome</keyword>
<dbReference type="EC" id="2.7.11.1" evidence="2"/>
<evidence type="ECO:0000256" key="5">
    <source>
        <dbReference type="ARBA" id="ARBA00047899"/>
    </source>
</evidence>
<organism evidence="10 11">
    <name type="scientific">Oldenlandia corymbosa var. corymbosa</name>
    <dbReference type="NCBI Taxonomy" id="529605"/>
    <lineage>
        <taxon>Eukaryota</taxon>
        <taxon>Viridiplantae</taxon>
        <taxon>Streptophyta</taxon>
        <taxon>Embryophyta</taxon>
        <taxon>Tracheophyta</taxon>
        <taxon>Spermatophyta</taxon>
        <taxon>Magnoliopsida</taxon>
        <taxon>eudicotyledons</taxon>
        <taxon>Gunneridae</taxon>
        <taxon>Pentapetalae</taxon>
        <taxon>asterids</taxon>
        <taxon>lamiids</taxon>
        <taxon>Gentianales</taxon>
        <taxon>Rubiaceae</taxon>
        <taxon>Rubioideae</taxon>
        <taxon>Spermacoceae</taxon>
        <taxon>Hedyotis-Oldenlandia complex</taxon>
        <taxon>Oldenlandia</taxon>
    </lineage>
</organism>
<dbReference type="InterPro" id="IPR025287">
    <property type="entry name" value="WAK_GUB"/>
</dbReference>
<keyword evidence="3" id="KW-0732">Signal</keyword>
<keyword evidence="4" id="KW-0325">Glycoprotein</keyword>
<dbReference type="GO" id="GO:0030247">
    <property type="term" value="F:polysaccharide binding"/>
    <property type="evidence" value="ECO:0007669"/>
    <property type="project" value="InterPro"/>
</dbReference>
<reference evidence="10" key="1">
    <citation type="submission" date="2023-03" db="EMBL/GenBank/DDBJ databases">
        <authorList>
            <person name="Julca I."/>
        </authorList>
    </citation>
    <scope>NUCLEOTIDE SEQUENCE</scope>
</reference>
<evidence type="ECO:0000256" key="6">
    <source>
        <dbReference type="ARBA" id="ARBA00048679"/>
    </source>
</evidence>
<dbReference type="GO" id="GO:0016020">
    <property type="term" value="C:membrane"/>
    <property type="evidence" value="ECO:0007669"/>
    <property type="project" value="UniProtKB-SubCell"/>
</dbReference>
<evidence type="ECO:0000256" key="2">
    <source>
        <dbReference type="ARBA" id="ARBA00012513"/>
    </source>
</evidence>
<protein>
    <recommendedName>
        <fullName evidence="2">non-specific serine/threonine protein kinase</fullName>
        <ecNumber evidence="2">2.7.11.1</ecNumber>
    </recommendedName>
</protein>
<evidence type="ECO:0000256" key="3">
    <source>
        <dbReference type="ARBA" id="ARBA00022729"/>
    </source>
</evidence>
<accession>A0AAV1DS04</accession>
<gene>
    <name evidence="10" type="ORF">OLC1_LOCUS18251</name>
</gene>
<feature type="domain" description="Wall-associated receptor kinase galacturonan-binding" evidence="8">
    <location>
        <begin position="39"/>
        <end position="102"/>
    </location>
</feature>
<evidence type="ECO:0000313" key="10">
    <source>
        <dbReference type="EMBL" id="CAI9110651.1"/>
    </source>
</evidence>